<evidence type="ECO:0000313" key="2">
    <source>
        <dbReference type="EMBL" id="MFC4202916.1"/>
    </source>
</evidence>
<dbReference type="PROSITE" id="PS51318">
    <property type="entry name" value="TAT"/>
    <property type="match status" value="1"/>
</dbReference>
<dbReference type="Pfam" id="PF13416">
    <property type="entry name" value="SBP_bac_8"/>
    <property type="match status" value="1"/>
</dbReference>
<comment type="caution">
    <text evidence="2">The sequence shown here is derived from an EMBL/GenBank/DDBJ whole genome shotgun (WGS) entry which is preliminary data.</text>
</comment>
<dbReference type="Proteomes" id="UP001595848">
    <property type="component" value="Unassembled WGS sequence"/>
</dbReference>
<keyword evidence="1" id="KW-0732">Signal</keyword>
<evidence type="ECO:0000256" key="1">
    <source>
        <dbReference type="ARBA" id="ARBA00022729"/>
    </source>
</evidence>
<dbReference type="InterPro" id="IPR006311">
    <property type="entry name" value="TAT_signal"/>
</dbReference>
<evidence type="ECO:0000313" key="3">
    <source>
        <dbReference type="Proteomes" id="UP001595848"/>
    </source>
</evidence>
<proteinExistence type="predicted"/>
<dbReference type="RefSeq" id="WP_217965350.1">
    <property type="nucleotide sequence ID" value="NZ_JAHTBN010000006.1"/>
</dbReference>
<dbReference type="EMBL" id="JBHSBV010000007">
    <property type="protein sequence ID" value="MFC4202916.1"/>
    <property type="molecule type" value="Genomic_DNA"/>
</dbReference>
<protein>
    <submittedName>
        <fullName evidence="2">ABC transporter substrate-binding protein</fullName>
    </submittedName>
</protein>
<name>A0ABV8P184_9BURK</name>
<reference evidence="3" key="1">
    <citation type="journal article" date="2019" name="Int. J. Syst. Evol. Microbiol.">
        <title>The Global Catalogue of Microorganisms (GCM) 10K type strain sequencing project: providing services to taxonomists for standard genome sequencing and annotation.</title>
        <authorList>
            <consortium name="The Broad Institute Genomics Platform"/>
            <consortium name="The Broad Institute Genome Sequencing Center for Infectious Disease"/>
            <person name="Wu L."/>
            <person name="Ma J."/>
        </authorList>
    </citation>
    <scope>NUCLEOTIDE SEQUENCE [LARGE SCALE GENOMIC DNA]</scope>
    <source>
        <strain evidence="3">LMG 24813</strain>
    </source>
</reference>
<accession>A0ABV8P184</accession>
<dbReference type="InterPro" id="IPR006059">
    <property type="entry name" value="SBP"/>
</dbReference>
<keyword evidence="3" id="KW-1185">Reference proteome</keyword>
<sequence length="371" mass="41468">MKRTNVVDVADQAGNGSVNRRRFLTTLGGGAMVLGFPFIATSRKALAEGTDNAPLDMNAARKEGPLLLWHGDQEADVVKFNKIFTDKTGIQVNQQRLLPGAAWPKLYAELRAGKADVDVYDTSDLGTMDKMRQLGHLLRYEFEDLDAYDPRAVSNPRGYWATYYINAGPIMYDPRYVKKEEAPKSLVDLLNPLWKNGIGFQNAAAGTSYGMWFVLRNILAKDYWTKLAAQKPRGYSSSTQIMSDIHRGDLKLGGRVSIFQYLKSKRDKQPIEMVFPTEGTPAVNQVTAAFKTTKRPNAAKAYVKFLLSAEGQKIWNEIQGSYSARKDVNIEGLPPLSSIKLLFPTPSELAEYASEKLHSEYLKVWNNMVGL</sequence>
<dbReference type="PANTHER" id="PTHR30006">
    <property type="entry name" value="THIAMINE-BINDING PERIPLASMIC PROTEIN-RELATED"/>
    <property type="match status" value="1"/>
</dbReference>
<organism evidence="2 3">
    <name type="scientific">Candidimonas humi</name>
    <dbReference type="NCBI Taxonomy" id="683355"/>
    <lineage>
        <taxon>Bacteria</taxon>
        <taxon>Pseudomonadati</taxon>
        <taxon>Pseudomonadota</taxon>
        <taxon>Betaproteobacteria</taxon>
        <taxon>Burkholderiales</taxon>
        <taxon>Alcaligenaceae</taxon>
        <taxon>Candidimonas</taxon>
    </lineage>
</organism>
<gene>
    <name evidence="2" type="ORF">ACFOY1_18350</name>
</gene>